<dbReference type="Gramene" id="Kaladp0046s0254.1.v1.1">
    <property type="protein sequence ID" value="Kaladp0046s0254.1.v1.1"/>
    <property type="gene ID" value="Kaladp0046s0254.v1.1"/>
</dbReference>
<dbReference type="EnsemblPlants" id="Kaladp0046s0254.1.v1.1">
    <property type="protein sequence ID" value="Kaladp0046s0254.1.v1.1"/>
    <property type="gene ID" value="Kaladp0046s0254.v1.1"/>
</dbReference>
<evidence type="ECO:0000313" key="1">
    <source>
        <dbReference type="EnsemblPlants" id="Kaladp0046s0254.1.v1.1"/>
    </source>
</evidence>
<proteinExistence type="predicted"/>
<keyword evidence="2" id="KW-1185">Reference proteome</keyword>
<evidence type="ECO:0000313" key="2">
    <source>
        <dbReference type="Proteomes" id="UP000594263"/>
    </source>
</evidence>
<accession>A0A7N0TVC8</accession>
<protein>
    <submittedName>
        <fullName evidence="1">Uncharacterized protein</fullName>
    </submittedName>
</protein>
<sequence length="60" mass="6862">MVVFRFEAKPCRNVMSNVFAFGFPLESECLSLIRKMNVQHGLAAYLFVNFVPNNTYLSSI</sequence>
<organism evidence="1 2">
    <name type="scientific">Kalanchoe fedtschenkoi</name>
    <name type="common">Lavender scallops</name>
    <name type="synonym">South American air plant</name>
    <dbReference type="NCBI Taxonomy" id="63787"/>
    <lineage>
        <taxon>Eukaryota</taxon>
        <taxon>Viridiplantae</taxon>
        <taxon>Streptophyta</taxon>
        <taxon>Embryophyta</taxon>
        <taxon>Tracheophyta</taxon>
        <taxon>Spermatophyta</taxon>
        <taxon>Magnoliopsida</taxon>
        <taxon>eudicotyledons</taxon>
        <taxon>Gunneridae</taxon>
        <taxon>Pentapetalae</taxon>
        <taxon>Saxifragales</taxon>
        <taxon>Crassulaceae</taxon>
        <taxon>Kalanchoe</taxon>
    </lineage>
</organism>
<dbReference type="AlphaFoldDB" id="A0A7N0TVC8"/>
<name>A0A7N0TVC8_KALFE</name>
<reference evidence="1" key="1">
    <citation type="submission" date="2021-01" db="UniProtKB">
        <authorList>
            <consortium name="EnsemblPlants"/>
        </authorList>
    </citation>
    <scope>IDENTIFICATION</scope>
</reference>
<dbReference type="Proteomes" id="UP000594263">
    <property type="component" value="Unplaced"/>
</dbReference>